<dbReference type="PATRIC" id="fig|1166018.3.peg.4322"/>
<keyword evidence="1" id="KW-0812">Transmembrane</keyword>
<dbReference type="eggNOG" id="COG2836">
    <property type="taxonomic scope" value="Bacteria"/>
</dbReference>
<dbReference type="OrthoDB" id="594443at2"/>
<sequence>MSMAWLLAALTTGLVGSLHCVGMCGPLAMALPLGRLPYHQRWLGTLVYHAARLIAYASLGAAIGGLGQGLHWLGWQRSVSVGAGVFLLSLTVLQRGHWGSLTARLSSRWLMGPMARWLQRPSLLSFAGLGLLNGFLPCGFVYVAMAGAITTGQAVPSAFYMLAFGLGTLPALLAIRALPTLFPSQVRQRFTRLMPFFTVGLGLLLLGRGLYQPPAAEAKPGAIPVCHGPLVLKQR</sequence>
<dbReference type="PANTHER" id="PTHR42208:SF1">
    <property type="entry name" value="HEAVY METAL TRANSPORTER"/>
    <property type="match status" value="1"/>
</dbReference>
<dbReference type="Proteomes" id="UP000011058">
    <property type="component" value="Chromosome"/>
</dbReference>
<accession>I0K8W2</accession>
<feature type="transmembrane region" description="Helical" evidence="1">
    <location>
        <begin position="123"/>
        <end position="145"/>
    </location>
</feature>
<proteinExistence type="predicted"/>
<keyword evidence="1" id="KW-0472">Membrane</keyword>
<gene>
    <name evidence="3" type="ORF">FAES_2556</name>
</gene>
<evidence type="ECO:0000259" key="2">
    <source>
        <dbReference type="Pfam" id="PF13386"/>
    </source>
</evidence>
<dbReference type="Pfam" id="PF13386">
    <property type="entry name" value="DsbD_2"/>
    <property type="match status" value="1"/>
</dbReference>
<organism evidence="3 4">
    <name type="scientific">Fibrella aestuarina BUZ 2</name>
    <dbReference type="NCBI Taxonomy" id="1166018"/>
    <lineage>
        <taxon>Bacteria</taxon>
        <taxon>Pseudomonadati</taxon>
        <taxon>Bacteroidota</taxon>
        <taxon>Cytophagia</taxon>
        <taxon>Cytophagales</taxon>
        <taxon>Spirosomataceae</taxon>
        <taxon>Fibrella</taxon>
    </lineage>
</organism>
<evidence type="ECO:0000256" key="1">
    <source>
        <dbReference type="SAM" id="Phobius"/>
    </source>
</evidence>
<evidence type="ECO:0000313" key="4">
    <source>
        <dbReference type="Proteomes" id="UP000011058"/>
    </source>
</evidence>
<feature type="transmembrane region" description="Helical" evidence="1">
    <location>
        <begin position="46"/>
        <end position="67"/>
    </location>
</feature>
<name>I0K8W2_9BACT</name>
<keyword evidence="1" id="KW-1133">Transmembrane helix</keyword>
<protein>
    <recommendedName>
        <fullName evidence="2">Urease accessory protein UreH-like transmembrane domain-containing protein</fullName>
    </recommendedName>
</protein>
<dbReference type="EMBL" id="HE796683">
    <property type="protein sequence ID" value="CCH00565.1"/>
    <property type="molecule type" value="Genomic_DNA"/>
</dbReference>
<feature type="transmembrane region" description="Helical" evidence="1">
    <location>
        <begin position="190"/>
        <end position="211"/>
    </location>
</feature>
<feature type="domain" description="Urease accessory protein UreH-like transmembrane" evidence="2">
    <location>
        <begin position="8"/>
        <end position="203"/>
    </location>
</feature>
<evidence type="ECO:0000313" key="3">
    <source>
        <dbReference type="EMBL" id="CCH00565.1"/>
    </source>
</evidence>
<dbReference type="STRING" id="1166018.FAES_2556"/>
<dbReference type="KEGG" id="fae:FAES_2556"/>
<feature type="transmembrane region" description="Helical" evidence="1">
    <location>
        <begin position="157"/>
        <end position="178"/>
    </location>
</feature>
<keyword evidence="4" id="KW-1185">Reference proteome</keyword>
<reference evidence="3 4" key="1">
    <citation type="journal article" date="2012" name="J. Bacteriol.">
        <title>Genome Sequence of Fibrella aestuarina BUZ 2T, a Filamentous Marine Bacterium.</title>
        <authorList>
            <person name="Filippini M."/>
            <person name="Qi W."/>
            <person name="Blom J."/>
            <person name="Goesmann A."/>
            <person name="Smits T.H."/>
            <person name="Bagheri H.C."/>
        </authorList>
    </citation>
    <scope>NUCLEOTIDE SEQUENCE [LARGE SCALE GENOMIC DNA]</scope>
    <source>
        <strain evidence="4">BUZ 2T</strain>
    </source>
</reference>
<dbReference type="InterPro" id="IPR039447">
    <property type="entry name" value="UreH-like_TM_dom"/>
</dbReference>
<dbReference type="HOGENOM" id="CLU_032635_1_0_10"/>
<dbReference type="AlphaFoldDB" id="I0K8W2"/>
<dbReference type="PANTHER" id="PTHR42208">
    <property type="entry name" value="HEAVY METAL TRANSPORTER-RELATED"/>
    <property type="match status" value="1"/>
</dbReference>